<feature type="region of interest" description="Disordered" evidence="2">
    <location>
        <begin position="510"/>
        <end position="535"/>
    </location>
</feature>
<dbReference type="GO" id="GO:0003677">
    <property type="term" value="F:DNA binding"/>
    <property type="evidence" value="ECO:0007669"/>
    <property type="project" value="UniProtKB-KW"/>
</dbReference>
<dbReference type="InterPro" id="IPR006600">
    <property type="entry name" value="HTH_CenpB_DNA-bd_dom"/>
</dbReference>
<dbReference type="Pfam" id="PF03184">
    <property type="entry name" value="DDE_1"/>
    <property type="match status" value="1"/>
</dbReference>
<evidence type="ECO:0000313" key="4">
    <source>
        <dbReference type="EMBL" id="RFN40377.1"/>
    </source>
</evidence>
<dbReference type="EMBL" id="PXXK01000980">
    <property type="protein sequence ID" value="RFN40377.1"/>
    <property type="molecule type" value="Genomic_DNA"/>
</dbReference>
<feature type="domain" description="HTH CENPB-type" evidence="3">
    <location>
        <begin position="50"/>
        <end position="120"/>
    </location>
</feature>
<accession>A0A395M4C6</accession>
<dbReference type="PROSITE" id="PS51253">
    <property type="entry name" value="HTH_CENPB"/>
    <property type="match status" value="1"/>
</dbReference>
<dbReference type="Proteomes" id="UP000265631">
    <property type="component" value="Unassembled WGS sequence"/>
</dbReference>
<evidence type="ECO:0000313" key="5">
    <source>
        <dbReference type="Proteomes" id="UP000265631"/>
    </source>
</evidence>
<evidence type="ECO:0000256" key="1">
    <source>
        <dbReference type="ARBA" id="ARBA00023125"/>
    </source>
</evidence>
<keyword evidence="5" id="KW-1185">Reference proteome</keyword>
<evidence type="ECO:0000256" key="2">
    <source>
        <dbReference type="SAM" id="MobiDB-lite"/>
    </source>
</evidence>
<feature type="region of interest" description="Disordered" evidence="2">
    <location>
        <begin position="384"/>
        <end position="414"/>
    </location>
</feature>
<reference evidence="4 5" key="1">
    <citation type="journal article" date="2018" name="PLoS Pathog.">
        <title>Evolution of structural diversity of trichothecenes, a family of toxins produced by plant pathogenic and entomopathogenic fungi.</title>
        <authorList>
            <person name="Proctor R.H."/>
            <person name="McCormick S.P."/>
            <person name="Kim H.S."/>
            <person name="Cardoza R.E."/>
            <person name="Stanley A.M."/>
            <person name="Lindo L."/>
            <person name="Kelly A."/>
            <person name="Brown D.W."/>
            <person name="Lee T."/>
            <person name="Vaughan M.M."/>
            <person name="Alexander N.J."/>
            <person name="Busman M."/>
            <person name="Gutierrez S."/>
        </authorList>
    </citation>
    <scope>NUCLEOTIDE SEQUENCE [LARGE SCALE GENOMIC DNA]</scope>
    <source>
        <strain evidence="4 5">NRRL 13405</strain>
    </source>
</reference>
<dbReference type="SMART" id="SM00674">
    <property type="entry name" value="CENPB"/>
    <property type="match status" value="1"/>
</dbReference>
<dbReference type="PANTHER" id="PTHR19303">
    <property type="entry name" value="TRANSPOSON"/>
    <property type="match status" value="1"/>
</dbReference>
<keyword evidence="1" id="KW-0238">DNA-binding</keyword>
<dbReference type="Pfam" id="PF03221">
    <property type="entry name" value="HTH_Tnp_Tc5"/>
    <property type="match status" value="1"/>
</dbReference>
<dbReference type="InterPro" id="IPR004875">
    <property type="entry name" value="DDE_SF_endonuclease_dom"/>
</dbReference>
<comment type="caution">
    <text evidence="4">The sequence shown here is derived from an EMBL/GenBank/DDBJ whole genome shotgun (WGS) entry which is preliminary data.</text>
</comment>
<proteinExistence type="predicted"/>
<dbReference type="GO" id="GO:0005634">
    <property type="term" value="C:nucleus"/>
    <property type="evidence" value="ECO:0007669"/>
    <property type="project" value="TreeGrafter"/>
</dbReference>
<gene>
    <name evidence="4" type="ORF">FIE12Z_13058</name>
</gene>
<protein>
    <recommendedName>
        <fullName evidence="3">HTH CENPB-type domain-containing protein</fullName>
    </recommendedName>
</protein>
<dbReference type="STRING" id="2594813.A0A395M4C6"/>
<sequence>MESATSDYEYRMSLAVEDAKNIGLRASARKHQFKLSTLKGRCDGGHDIRTAHQKELSLTVQQERDLVSYILDREKAFQPLTKVEIHDFAQALASVNGKICYLGKNWVDRFIQRHTDIEMKPSRVIDSARKRCVTRESLTNYYTGLQWVFNDKHITRENTYNVDETGLQLGETNDGIVAGTVMTASSERMKSDNSTWSSIIESVSADGRRLKPCVIFTGENLQGQWFPTVFPDWKYAATPTGWSNSNIFMRWFMDVFIPETKPENAGQWRLLVLDQHKSHITAELMKKAWLNKIWLSWLPSHSSHITQPLDVAVFSPLKTYYSQKTGFWASYEATSPHQQQMFLQAYEIASMKALTSRNIMSGFSASGIYPLCVEKAIQALKPKEKRRKGFEGPTTPKRARVDDDDIWRTPQGSRDLEQQLEAAQRDGIPSVRDFNCIMKKAMKCIDEKNSHIQRLEEEKAVLKASAAAKQPTGRVAVQFDPNQAFPEIEQIITARDQAEKNVLKLTEEKARKRRKKIPPKTQGFENTFSEEYAKS</sequence>
<name>A0A395M4C6_9HYPO</name>
<organism evidence="4 5">
    <name type="scientific">Fusarium flagelliforme</name>
    <dbReference type="NCBI Taxonomy" id="2675880"/>
    <lineage>
        <taxon>Eukaryota</taxon>
        <taxon>Fungi</taxon>
        <taxon>Dikarya</taxon>
        <taxon>Ascomycota</taxon>
        <taxon>Pezizomycotina</taxon>
        <taxon>Sordariomycetes</taxon>
        <taxon>Hypocreomycetidae</taxon>
        <taxon>Hypocreales</taxon>
        <taxon>Nectriaceae</taxon>
        <taxon>Fusarium</taxon>
        <taxon>Fusarium incarnatum-equiseti species complex</taxon>
    </lineage>
</organism>
<dbReference type="PANTHER" id="PTHR19303:SF74">
    <property type="entry name" value="POGO TRANSPOSABLE ELEMENT WITH KRAB DOMAIN"/>
    <property type="match status" value="1"/>
</dbReference>
<dbReference type="AlphaFoldDB" id="A0A395M4C6"/>
<dbReference type="InterPro" id="IPR050863">
    <property type="entry name" value="CenT-Element_Derived"/>
</dbReference>
<evidence type="ECO:0000259" key="3">
    <source>
        <dbReference type="PROSITE" id="PS51253"/>
    </source>
</evidence>